<reference evidence="2" key="2">
    <citation type="journal article" date="2015" name="Fish Shellfish Immunol.">
        <title>Early steps in the European eel (Anguilla anguilla)-Vibrio vulnificus interaction in the gills: Role of the RtxA13 toxin.</title>
        <authorList>
            <person name="Callol A."/>
            <person name="Pajuelo D."/>
            <person name="Ebbesson L."/>
            <person name="Teles M."/>
            <person name="MacKenzie S."/>
            <person name="Amaro C."/>
        </authorList>
    </citation>
    <scope>NUCLEOTIDE SEQUENCE</scope>
</reference>
<feature type="chain" id="PRO_5002434721" description="Secreted protein" evidence="1">
    <location>
        <begin position="21"/>
        <end position="69"/>
    </location>
</feature>
<organism evidence="2">
    <name type="scientific">Anguilla anguilla</name>
    <name type="common">European freshwater eel</name>
    <name type="synonym">Muraena anguilla</name>
    <dbReference type="NCBI Taxonomy" id="7936"/>
    <lineage>
        <taxon>Eukaryota</taxon>
        <taxon>Metazoa</taxon>
        <taxon>Chordata</taxon>
        <taxon>Craniata</taxon>
        <taxon>Vertebrata</taxon>
        <taxon>Euteleostomi</taxon>
        <taxon>Actinopterygii</taxon>
        <taxon>Neopterygii</taxon>
        <taxon>Teleostei</taxon>
        <taxon>Anguilliformes</taxon>
        <taxon>Anguillidae</taxon>
        <taxon>Anguilla</taxon>
    </lineage>
</organism>
<feature type="signal peptide" evidence="1">
    <location>
        <begin position="1"/>
        <end position="20"/>
    </location>
</feature>
<reference evidence="2" key="1">
    <citation type="submission" date="2014-11" db="EMBL/GenBank/DDBJ databases">
        <authorList>
            <person name="Amaro Gonzalez C."/>
        </authorList>
    </citation>
    <scope>NUCLEOTIDE SEQUENCE</scope>
</reference>
<protein>
    <recommendedName>
        <fullName evidence="3">Secreted protein</fullName>
    </recommendedName>
</protein>
<name>A0A0E9WQV2_ANGAN</name>
<dbReference type="EMBL" id="GBXM01015845">
    <property type="protein sequence ID" value="JAH92732.1"/>
    <property type="molecule type" value="Transcribed_RNA"/>
</dbReference>
<accession>A0A0E9WQV2</accession>
<evidence type="ECO:0008006" key="3">
    <source>
        <dbReference type="Google" id="ProtNLM"/>
    </source>
</evidence>
<dbReference type="AlphaFoldDB" id="A0A0E9WQV2"/>
<keyword evidence="1" id="KW-0732">Signal</keyword>
<evidence type="ECO:0000256" key="1">
    <source>
        <dbReference type="SAM" id="SignalP"/>
    </source>
</evidence>
<sequence length="69" mass="7805">MMKAVGLLLTFLLSFGMVHSVYHLLASWICLPPSHSYHGDKRMAPFHSSECLSLYLTLLNSAFSQQTFE</sequence>
<evidence type="ECO:0000313" key="2">
    <source>
        <dbReference type="EMBL" id="JAH92732.1"/>
    </source>
</evidence>
<proteinExistence type="predicted"/>